<protein>
    <recommendedName>
        <fullName evidence="3">Hydrogenase maturation protease</fullName>
    </recommendedName>
</protein>
<sequence>MTGLARRQVLCFGNELHGDDGFGPAVGRALAELGLPGGWELHQLGTRGLDALALLQDCEAALLVDAEAPAGQPGRLRERRADELGSEASLVGHGMGLGFVLQALRAMPVRPGVLRILTAEMAEVRSFQLALSPAVASAVDPAARQLGRWMQEAAHA</sequence>
<dbReference type="CDD" id="cd00518">
    <property type="entry name" value="H2MP"/>
    <property type="match status" value="1"/>
</dbReference>
<dbReference type="EMBL" id="AP025730">
    <property type="protein sequence ID" value="BDI03161.1"/>
    <property type="molecule type" value="Genomic_DNA"/>
</dbReference>
<accession>A0ABM7YFX9</accession>
<reference evidence="1" key="1">
    <citation type="submission" date="2022-04" db="EMBL/GenBank/DDBJ databases">
        <title>Whole genome sequence of Sphaerotilus sp. FB-5.</title>
        <authorList>
            <person name="Takeda M."/>
            <person name="Narihara S."/>
            <person name="Akimoto M."/>
            <person name="Akimoto R."/>
            <person name="Nishiyashiki S."/>
            <person name="Murakami T."/>
        </authorList>
    </citation>
    <scope>NUCLEOTIDE SEQUENCE</scope>
    <source>
        <strain evidence="1">FB-5</strain>
    </source>
</reference>
<name>A0ABM7YFX9_9BURK</name>
<dbReference type="NCBIfam" id="TIGR00072">
    <property type="entry name" value="hydrog_prot"/>
    <property type="match status" value="1"/>
</dbReference>
<dbReference type="PANTHER" id="PTHR30302:SF4">
    <property type="entry name" value="HYDROGENASE 3 MATURATION PROTEASE"/>
    <property type="match status" value="1"/>
</dbReference>
<dbReference type="Proteomes" id="UP001057498">
    <property type="component" value="Chromosome"/>
</dbReference>
<evidence type="ECO:0000313" key="1">
    <source>
        <dbReference type="EMBL" id="BDI03161.1"/>
    </source>
</evidence>
<dbReference type="Pfam" id="PF01750">
    <property type="entry name" value="HycI"/>
    <property type="match status" value="1"/>
</dbReference>
<proteinExistence type="predicted"/>
<dbReference type="Gene3D" id="3.40.50.1450">
    <property type="entry name" value="HybD-like"/>
    <property type="match status" value="1"/>
</dbReference>
<organism evidence="1 2">
    <name type="scientific">Sphaerotilus microaerophilus</name>
    <dbReference type="NCBI Taxonomy" id="2914710"/>
    <lineage>
        <taxon>Bacteria</taxon>
        <taxon>Pseudomonadati</taxon>
        <taxon>Pseudomonadota</taxon>
        <taxon>Betaproteobacteria</taxon>
        <taxon>Burkholderiales</taxon>
        <taxon>Sphaerotilaceae</taxon>
        <taxon>Sphaerotilus</taxon>
    </lineage>
</organism>
<dbReference type="SUPFAM" id="SSF53163">
    <property type="entry name" value="HybD-like"/>
    <property type="match status" value="1"/>
</dbReference>
<gene>
    <name evidence="1" type="ORF">CATMQ487_01310</name>
</gene>
<dbReference type="PANTHER" id="PTHR30302">
    <property type="entry name" value="HYDROGENASE 1 MATURATION PROTEASE"/>
    <property type="match status" value="1"/>
</dbReference>
<keyword evidence="2" id="KW-1185">Reference proteome</keyword>
<dbReference type="RefSeq" id="WP_251971476.1">
    <property type="nucleotide sequence ID" value="NZ_AP025730.1"/>
</dbReference>
<evidence type="ECO:0008006" key="3">
    <source>
        <dbReference type="Google" id="ProtNLM"/>
    </source>
</evidence>
<evidence type="ECO:0000313" key="2">
    <source>
        <dbReference type="Proteomes" id="UP001057498"/>
    </source>
</evidence>
<dbReference type="InterPro" id="IPR023430">
    <property type="entry name" value="Pept_HybD-like_dom_sf"/>
</dbReference>
<dbReference type="InterPro" id="IPR000671">
    <property type="entry name" value="Peptidase_A31"/>
</dbReference>